<gene>
    <name evidence="1" type="ORF">EVAR_75710_1</name>
</gene>
<name>A0A4C1W193_EUMVA</name>
<organism evidence="1 2">
    <name type="scientific">Eumeta variegata</name>
    <name type="common">Bagworm moth</name>
    <name type="synonym">Eumeta japonica</name>
    <dbReference type="NCBI Taxonomy" id="151549"/>
    <lineage>
        <taxon>Eukaryota</taxon>
        <taxon>Metazoa</taxon>
        <taxon>Ecdysozoa</taxon>
        <taxon>Arthropoda</taxon>
        <taxon>Hexapoda</taxon>
        <taxon>Insecta</taxon>
        <taxon>Pterygota</taxon>
        <taxon>Neoptera</taxon>
        <taxon>Endopterygota</taxon>
        <taxon>Lepidoptera</taxon>
        <taxon>Glossata</taxon>
        <taxon>Ditrysia</taxon>
        <taxon>Tineoidea</taxon>
        <taxon>Psychidae</taxon>
        <taxon>Oiketicinae</taxon>
        <taxon>Eumeta</taxon>
    </lineage>
</organism>
<sequence length="89" mass="9423">MPCSSRSTARAGDRPELAARGWPVANISQASLRTMARRSGVYIVTQHPESRATTGFGGPIVTSGPWAATQTALRSIRLCVVSLTPTGLR</sequence>
<comment type="caution">
    <text evidence="1">The sequence shown here is derived from an EMBL/GenBank/DDBJ whole genome shotgun (WGS) entry which is preliminary data.</text>
</comment>
<dbReference type="Proteomes" id="UP000299102">
    <property type="component" value="Unassembled WGS sequence"/>
</dbReference>
<accession>A0A4C1W193</accession>
<dbReference type="EMBL" id="BGZK01000459">
    <property type="protein sequence ID" value="GBP44841.1"/>
    <property type="molecule type" value="Genomic_DNA"/>
</dbReference>
<reference evidence="1 2" key="1">
    <citation type="journal article" date="2019" name="Commun. Biol.">
        <title>The bagworm genome reveals a unique fibroin gene that provides high tensile strength.</title>
        <authorList>
            <person name="Kono N."/>
            <person name="Nakamura H."/>
            <person name="Ohtoshi R."/>
            <person name="Tomita M."/>
            <person name="Numata K."/>
            <person name="Arakawa K."/>
        </authorList>
    </citation>
    <scope>NUCLEOTIDE SEQUENCE [LARGE SCALE GENOMIC DNA]</scope>
</reference>
<dbReference type="AlphaFoldDB" id="A0A4C1W193"/>
<proteinExistence type="predicted"/>
<evidence type="ECO:0000313" key="1">
    <source>
        <dbReference type="EMBL" id="GBP44841.1"/>
    </source>
</evidence>
<evidence type="ECO:0000313" key="2">
    <source>
        <dbReference type="Proteomes" id="UP000299102"/>
    </source>
</evidence>
<keyword evidence="2" id="KW-1185">Reference proteome</keyword>
<protein>
    <submittedName>
        <fullName evidence="1">Uncharacterized protein</fullName>
    </submittedName>
</protein>